<dbReference type="PROSITE" id="PS50966">
    <property type="entry name" value="ZF_SWIM"/>
    <property type="match status" value="1"/>
</dbReference>
<keyword evidence="1" id="KW-0862">Zinc</keyword>
<evidence type="ECO:0000259" key="2">
    <source>
        <dbReference type="PROSITE" id="PS50966"/>
    </source>
</evidence>
<feature type="domain" description="SWIM-type" evidence="2">
    <location>
        <begin position="28"/>
        <end position="72"/>
    </location>
</feature>
<keyword evidence="1" id="KW-0479">Metal-binding</keyword>
<evidence type="ECO:0000313" key="4">
    <source>
        <dbReference type="Proteomes" id="UP000197025"/>
    </source>
</evidence>
<dbReference type="InterPro" id="IPR007527">
    <property type="entry name" value="Znf_SWIM"/>
</dbReference>
<dbReference type="InParanoid" id="A0A212RQH3"/>
<sequence length="75" mass="8892">MVDSALISKIEKARRYAEERDRFRFLSFSVTVRGENDTHHVRYHEGNWSCDCDFFRHRGTCAHTMALERVLEGML</sequence>
<dbReference type="GO" id="GO:0008270">
    <property type="term" value="F:zinc ion binding"/>
    <property type="evidence" value="ECO:0007669"/>
    <property type="project" value="UniProtKB-KW"/>
</dbReference>
<protein>
    <recommendedName>
        <fullName evidence="2">SWIM-type domain-containing protein</fullName>
    </recommendedName>
</protein>
<dbReference type="Proteomes" id="UP000197025">
    <property type="component" value="Unassembled WGS sequence"/>
</dbReference>
<accession>A0A212RQH3</accession>
<dbReference type="RefSeq" id="WP_273095584.1">
    <property type="nucleotide sequence ID" value="NZ_FYEK01000075.1"/>
</dbReference>
<evidence type="ECO:0000313" key="3">
    <source>
        <dbReference type="EMBL" id="SNB74814.1"/>
    </source>
</evidence>
<dbReference type="AlphaFoldDB" id="A0A212RQH3"/>
<proteinExistence type="predicted"/>
<name>A0A212RQH3_9CHLR</name>
<dbReference type="EMBL" id="FYEK01000075">
    <property type="protein sequence ID" value="SNB74814.1"/>
    <property type="molecule type" value="Genomic_DNA"/>
</dbReference>
<keyword evidence="1" id="KW-0863">Zinc-finger</keyword>
<organism evidence="3 4">
    <name type="scientific">Thermoflexus hugenholtzii JAD2</name>
    <dbReference type="NCBI Taxonomy" id="877466"/>
    <lineage>
        <taxon>Bacteria</taxon>
        <taxon>Bacillati</taxon>
        <taxon>Chloroflexota</taxon>
        <taxon>Thermoflexia</taxon>
        <taxon>Thermoflexales</taxon>
        <taxon>Thermoflexaceae</taxon>
        <taxon>Thermoflexus</taxon>
    </lineage>
</organism>
<evidence type="ECO:0000256" key="1">
    <source>
        <dbReference type="PROSITE-ProRule" id="PRU00325"/>
    </source>
</evidence>
<gene>
    <name evidence="3" type="ORF">SAMN02746019_00018120</name>
</gene>
<reference evidence="4" key="1">
    <citation type="submission" date="2017-06" db="EMBL/GenBank/DDBJ databases">
        <authorList>
            <person name="Varghese N."/>
            <person name="Submissions S."/>
        </authorList>
    </citation>
    <scope>NUCLEOTIDE SEQUENCE [LARGE SCALE GENOMIC DNA]</scope>
    <source>
        <strain evidence="4">JAD2</strain>
    </source>
</reference>
<keyword evidence="4" id="KW-1185">Reference proteome</keyword>